<dbReference type="SUPFAM" id="SSF140741">
    <property type="entry name" value="RUN domain-like"/>
    <property type="match status" value="1"/>
</dbReference>
<evidence type="ECO:0000256" key="1">
    <source>
        <dbReference type="SAM" id="MobiDB-lite"/>
    </source>
</evidence>
<name>A0A8D0EYP1_STROC</name>
<reference evidence="2" key="2">
    <citation type="submission" date="2025-09" db="UniProtKB">
        <authorList>
            <consortium name="Ensembl"/>
        </authorList>
    </citation>
    <scope>IDENTIFICATION</scope>
</reference>
<feature type="region of interest" description="Disordered" evidence="1">
    <location>
        <begin position="1"/>
        <end position="71"/>
    </location>
</feature>
<dbReference type="InterPro" id="IPR037213">
    <property type="entry name" value="Run_dom_sf"/>
</dbReference>
<feature type="compositionally biased region" description="Basic residues" evidence="1">
    <location>
        <begin position="281"/>
        <end position="291"/>
    </location>
</feature>
<dbReference type="AlphaFoldDB" id="A0A8D0EYP1"/>
<dbReference type="Ensembl" id="ENSSOCT00000008974.1">
    <property type="protein sequence ID" value="ENSSOCP00000008748.1"/>
    <property type="gene ID" value="ENSSOCG00000006695.1"/>
</dbReference>
<dbReference type="Proteomes" id="UP000694551">
    <property type="component" value="Unplaced"/>
</dbReference>
<evidence type="ECO:0000313" key="2">
    <source>
        <dbReference type="Ensembl" id="ENSSOCP00000008748.1"/>
    </source>
</evidence>
<evidence type="ECO:0000313" key="3">
    <source>
        <dbReference type="Proteomes" id="UP000694551"/>
    </source>
</evidence>
<keyword evidence="3" id="KW-1185">Reference proteome</keyword>
<dbReference type="PANTHER" id="PTHR46251:SF4">
    <property type="entry name" value="RUN DOMAIN-CONTAINING PROTEIN 3A"/>
    <property type="match status" value="1"/>
</dbReference>
<dbReference type="PANTHER" id="PTHR46251">
    <property type="entry name" value="RUN DOMAIN-CONTAINING 3 PROTEIN RUNDC3"/>
    <property type="match status" value="1"/>
</dbReference>
<sequence length="300" mass="31491">ARAAGRKGKPSPPAHGRGGRGPLFALPGHSHSGGAAAAPAGSPGTQGHGVQQAAACGSARRPLPTTGLKSQHLQKHFAPLLKPNVCQVQGAGCPAPPTRDTRRPTRFSVKTLLEKYTAEPIDDSSEEFVNFAAILEQILSHRFKGNGGSRGPGVSLSPSLCCTAGLWPGAFRADGVCRHSGPRLQPLGPRRPRQLVQLGWAARVLGLHPPGLQQDPQQLRQQHREHGEHQHLQGQGQEGASASPVPVFIPVSISSPIPAPVSIHTLSLAHGPIPIPSPSHPHLHSHPHPAPHPHPIPSHP</sequence>
<feature type="region of interest" description="Disordered" evidence="1">
    <location>
        <begin position="207"/>
        <end position="243"/>
    </location>
</feature>
<feature type="region of interest" description="Disordered" evidence="1">
    <location>
        <begin position="272"/>
        <end position="300"/>
    </location>
</feature>
<feature type="compositionally biased region" description="Low complexity" evidence="1">
    <location>
        <begin position="207"/>
        <end position="220"/>
    </location>
</feature>
<reference evidence="2" key="1">
    <citation type="submission" date="2025-08" db="UniProtKB">
        <authorList>
            <consortium name="Ensembl"/>
        </authorList>
    </citation>
    <scope>IDENTIFICATION</scope>
</reference>
<feature type="compositionally biased region" description="Low complexity" evidence="1">
    <location>
        <begin position="232"/>
        <end position="243"/>
    </location>
</feature>
<feature type="compositionally biased region" description="Basic and acidic residues" evidence="1">
    <location>
        <begin position="222"/>
        <end position="231"/>
    </location>
</feature>
<dbReference type="InterPro" id="IPR047340">
    <property type="entry name" value="RUNDC3A_B"/>
</dbReference>
<proteinExistence type="predicted"/>
<feature type="compositionally biased region" description="Low complexity" evidence="1">
    <location>
        <begin position="27"/>
        <end position="43"/>
    </location>
</feature>
<dbReference type="GO" id="GO:0010753">
    <property type="term" value="P:positive regulation of cGMP-mediated signaling"/>
    <property type="evidence" value="ECO:0007669"/>
    <property type="project" value="TreeGrafter"/>
</dbReference>
<organism evidence="2 3">
    <name type="scientific">Strix occidentalis caurina</name>
    <name type="common">northern spotted owl</name>
    <dbReference type="NCBI Taxonomy" id="311401"/>
    <lineage>
        <taxon>Eukaryota</taxon>
        <taxon>Metazoa</taxon>
        <taxon>Chordata</taxon>
        <taxon>Craniata</taxon>
        <taxon>Vertebrata</taxon>
        <taxon>Euteleostomi</taxon>
        <taxon>Archelosauria</taxon>
        <taxon>Archosauria</taxon>
        <taxon>Dinosauria</taxon>
        <taxon>Saurischia</taxon>
        <taxon>Theropoda</taxon>
        <taxon>Coelurosauria</taxon>
        <taxon>Aves</taxon>
        <taxon>Neognathae</taxon>
        <taxon>Neoaves</taxon>
        <taxon>Telluraves</taxon>
        <taxon>Strigiformes</taxon>
        <taxon>Strigidae</taxon>
        <taxon>Strix</taxon>
    </lineage>
</organism>
<accession>A0A8D0EYP1</accession>
<protein>
    <submittedName>
        <fullName evidence="2">Uncharacterized protein</fullName>
    </submittedName>
</protein>